<sequence length="123" mass="14207">MTKGQRLLRLFPWFSLLGFFGFLGLLPKFNGHPSYFFFIFFGFFAFFFYYHLEKDGVDERLLENRKRAAAVMLSFFTLLSFALLFLLDRQVPADTVLLVGSLGYATGFVLAPALTLFFDRKAD</sequence>
<keyword evidence="1" id="KW-0472">Membrane</keyword>
<feature type="transmembrane region" description="Helical" evidence="1">
    <location>
        <begin position="7"/>
        <end position="26"/>
    </location>
</feature>
<dbReference type="EMBL" id="JACOPQ010000004">
    <property type="protein sequence ID" value="MBC5736598.1"/>
    <property type="molecule type" value="Genomic_DNA"/>
</dbReference>
<keyword evidence="1" id="KW-1133">Transmembrane helix</keyword>
<name>A0A8J6JI82_9FIRM</name>
<dbReference type="Proteomes" id="UP000607645">
    <property type="component" value="Unassembled WGS sequence"/>
</dbReference>
<dbReference type="RefSeq" id="WP_186918800.1">
    <property type="nucleotide sequence ID" value="NZ_JACOPQ010000004.1"/>
</dbReference>
<evidence type="ECO:0000313" key="3">
    <source>
        <dbReference type="Proteomes" id="UP000607645"/>
    </source>
</evidence>
<reference evidence="2" key="1">
    <citation type="submission" date="2020-08" db="EMBL/GenBank/DDBJ databases">
        <title>Genome public.</title>
        <authorList>
            <person name="Liu C."/>
            <person name="Sun Q."/>
        </authorList>
    </citation>
    <scope>NUCLEOTIDE SEQUENCE</scope>
    <source>
        <strain evidence="2">NSJ-52</strain>
    </source>
</reference>
<keyword evidence="3" id="KW-1185">Reference proteome</keyword>
<feature type="transmembrane region" description="Helical" evidence="1">
    <location>
        <begin position="32"/>
        <end position="52"/>
    </location>
</feature>
<gene>
    <name evidence="2" type="ORF">H8S62_06195</name>
</gene>
<keyword evidence="1" id="KW-0812">Transmembrane</keyword>
<feature type="transmembrane region" description="Helical" evidence="1">
    <location>
        <begin position="99"/>
        <end position="118"/>
    </location>
</feature>
<evidence type="ECO:0000313" key="2">
    <source>
        <dbReference type="EMBL" id="MBC5736598.1"/>
    </source>
</evidence>
<organism evidence="2 3">
    <name type="scientific">Lawsonibacter faecis</name>
    <dbReference type="NCBI Taxonomy" id="2763052"/>
    <lineage>
        <taxon>Bacteria</taxon>
        <taxon>Bacillati</taxon>
        <taxon>Bacillota</taxon>
        <taxon>Clostridia</taxon>
        <taxon>Eubacteriales</taxon>
        <taxon>Oscillospiraceae</taxon>
        <taxon>Lawsonibacter</taxon>
    </lineage>
</organism>
<evidence type="ECO:0000256" key="1">
    <source>
        <dbReference type="SAM" id="Phobius"/>
    </source>
</evidence>
<accession>A0A8J6JI82</accession>
<comment type="caution">
    <text evidence="2">The sequence shown here is derived from an EMBL/GenBank/DDBJ whole genome shotgun (WGS) entry which is preliminary data.</text>
</comment>
<protein>
    <submittedName>
        <fullName evidence="2">DUF3796 domain-containing protein</fullName>
    </submittedName>
</protein>
<dbReference type="AlphaFoldDB" id="A0A8J6JI82"/>
<proteinExistence type="predicted"/>
<feature type="transmembrane region" description="Helical" evidence="1">
    <location>
        <begin position="68"/>
        <end position="87"/>
    </location>
</feature>